<dbReference type="Gene3D" id="3.30.479.20">
    <property type="entry name" value="Elongation factor Ts, dimerisation domain"/>
    <property type="match status" value="2"/>
</dbReference>
<dbReference type="SUPFAM" id="SSF46934">
    <property type="entry name" value="UBA-like"/>
    <property type="match status" value="1"/>
</dbReference>
<dbReference type="Gene3D" id="1.10.8.10">
    <property type="entry name" value="DNA helicase RuvA subunit, C-terminal domain"/>
    <property type="match status" value="1"/>
</dbReference>
<comment type="subcellular location">
    <subcellularLocation>
        <location evidence="5 7">Cytoplasm</location>
    </subcellularLocation>
</comment>
<dbReference type="InterPro" id="IPR014039">
    <property type="entry name" value="Transl_elong_EFTs/EF1B_dimer"/>
</dbReference>
<dbReference type="FunFam" id="1.10.8.10:FF:000001">
    <property type="entry name" value="Elongation factor Ts"/>
    <property type="match status" value="1"/>
</dbReference>
<dbReference type="HAMAP" id="MF_00050">
    <property type="entry name" value="EF_Ts"/>
    <property type="match status" value="1"/>
</dbReference>
<dbReference type="PANTHER" id="PTHR11741">
    <property type="entry name" value="ELONGATION FACTOR TS"/>
    <property type="match status" value="1"/>
</dbReference>
<dbReference type="RefSeq" id="WP_039426493.1">
    <property type="nucleotide sequence ID" value="NZ_JRAK01000143.1"/>
</dbReference>
<accession>A0A0A2F0L2</accession>
<dbReference type="PANTHER" id="PTHR11741:SF0">
    <property type="entry name" value="ELONGATION FACTOR TS, MITOCHONDRIAL"/>
    <property type="match status" value="1"/>
</dbReference>
<evidence type="ECO:0000256" key="7">
    <source>
        <dbReference type="RuleBase" id="RU000643"/>
    </source>
</evidence>
<sequence length="274" mass="30100">MAVTIQDIAKLRKMSGAGMMDCKNALEESNNDFEKAMEIIRKKGQAVAAKRSDREAAEGCVLSADKDGFAAIVALKCETDFVAKNAEFIELTQNILNTAMDKKPANKEELLALPLADGRAIADHITDRIGVTGEKMELGAYEYISGVSSVSYIHPGNKLATVAAFNEAVEHQMARDIAMQIAAMNPVAVLPEQVDQHIIDQELQIAREKALEAGKPENLLDRIAQGALQKYYKENTLLQQEFVKDSKLTIEQYLHTGSKTLTVVGFKRFTLNAD</sequence>
<keyword evidence="3 5" id="KW-0251">Elongation factor</keyword>
<organism evidence="9 10">
    <name type="scientific">Porphyromonas gulae</name>
    <dbReference type="NCBI Taxonomy" id="111105"/>
    <lineage>
        <taxon>Bacteria</taxon>
        <taxon>Pseudomonadati</taxon>
        <taxon>Bacteroidota</taxon>
        <taxon>Bacteroidia</taxon>
        <taxon>Bacteroidales</taxon>
        <taxon>Porphyromonadaceae</taxon>
        <taxon>Porphyromonas</taxon>
    </lineage>
</organism>
<dbReference type="InterPro" id="IPR009060">
    <property type="entry name" value="UBA-like_sf"/>
</dbReference>
<evidence type="ECO:0000313" key="9">
    <source>
        <dbReference type="EMBL" id="KGN84551.1"/>
    </source>
</evidence>
<keyword evidence="4 5" id="KW-0648">Protein biosynthesis</keyword>
<evidence type="ECO:0000259" key="8">
    <source>
        <dbReference type="Pfam" id="PF00889"/>
    </source>
</evidence>
<comment type="similarity">
    <text evidence="1 5 6">Belongs to the EF-Ts family.</text>
</comment>
<protein>
    <recommendedName>
        <fullName evidence="2 5">Elongation factor Ts</fullName>
        <shortName evidence="5">EF-Ts</shortName>
    </recommendedName>
</protein>
<dbReference type="CDD" id="cd14275">
    <property type="entry name" value="UBA_EF-Ts"/>
    <property type="match status" value="1"/>
</dbReference>
<dbReference type="InterPro" id="IPR018101">
    <property type="entry name" value="Transl_elong_Ts_CS"/>
</dbReference>
<dbReference type="InterPro" id="IPR001816">
    <property type="entry name" value="Transl_elong_EFTs/EF1B"/>
</dbReference>
<dbReference type="InterPro" id="IPR036402">
    <property type="entry name" value="EF-Ts_dimer_sf"/>
</dbReference>
<comment type="function">
    <text evidence="5 6">Associates with the EF-Tu.GDP complex and induces the exchange of GDP to GTP. It remains bound to the aminoacyl-tRNA.EF-Tu.GTP complex up to the GTP hydrolysis stage on the ribosome.</text>
</comment>
<evidence type="ECO:0000256" key="2">
    <source>
        <dbReference type="ARBA" id="ARBA00016956"/>
    </source>
</evidence>
<dbReference type="Gene3D" id="1.10.286.20">
    <property type="match status" value="1"/>
</dbReference>
<reference evidence="9 10" key="1">
    <citation type="submission" date="2014-08" db="EMBL/GenBank/DDBJ databases">
        <title>Porphyromonas gulae strain:COT-052_OH3439 Genome sequencing.</title>
        <authorList>
            <person name="Wallis C."/>
            <person name="Deusch O."/>
            <person name="O'Flynn C."/>
            <person name="Davis I."/>
            <person name="Jospin G."/>
            <person name="Darling A.E."/>
            <person name="Coil D.A."/>
            <person name="Alexiev A."/>
            <person name="Horsfall A."/>
            <person name="Kirkwood N."/>
            <person name="Harris S."/>
            <person name="Eisen J.A."/>
        </authorList>
    </citation>
    <scope>NUCLEOTIDE SEQUENCE [LARGE SCALE GENOMIC DNA]</scope>
    <source>
        <strain evidence="10">COT-052 OH3439</strain>
    </source>
</reference>
<dbReference type="Proteomes" id="UP000030146">
    <property type="component" value="Unassembled WGS sequence"/>
</dbReference>
<feature type="domain" description="Translation elongation factor EFTs/EF1B dimerisation" evidence="8">
    <location>
        <begin position="70"/>
        <end position="271"/>
    </location>
</feature>
<dbReference type="EMBL" id="JRAK01000143">
    <property type="protein sequence ID" value="KGN84551.1"/>
    <property type="molecule type" value="Genomic_DNA"/>
</dbReference>
<evidence type="ECO:0000313" key="10">
    <source>
        <dbReference type="Proteomes" id="UP000030146"/>
    </source>
</evidence>
<dbReference type="Pfam" id="PF00889">
    <property type="entry name" value="EF_TS"/>
    <property type="match status" value="1"/>
</dbReference>
<dbReference type="NCBIfam" id="TIGR00116">
    <property type="entry name" value="tsf"/>
    <property type="match status" value="1"/>
</dbReference>
<evidence type="ECO:0000256" key="4">
    <source>
        <dbReference type="ARBA" id="ARBA00022917"/>
    </source>
</evidence>
<dbReference type="SUPFAM" id="SSF54713">
    <property type="entry name" value="Elongation factor Ts (EF-Ts), dimerisation domain"/>
    <property type="match status" value="1"/>
</dbReference>
<keyword evidence="5" id="KW-0963">Cytoplasm</keyword>
<gene>
    <name evidence="5" type="primary">tsf</name>
    <name evidence="9" type="ORF">HR15_10730</name>
</gene>
<proteinExistence type="inferred from homology"/>
<comment type="caution">
    <text evidence="9">The sequence shown here is derived from an EMBL/GenBank/DDBJ whole genome shotgun (WGS) entry which is preliminary data.</text>
</comment>
<dbReference type="PATRIC" id="fig|111105.18.peg.406"/>
<dbReference type="PROSITE" id="PS01126">
    <property type="entry name" value="EF_TS_1"/>
    <property type="match status" value="1"/>
</dbReference>
<evidence type="ECO:0000256" key="5">
    <source>
        <dbReference type="HAMAP-Rule" id="MF_00050"/>
    </source>
</evidence>
<dbReference type="PROSITE" id="PS01127">
    <property type="entry name" value="EF_TS_2"/>
    <property type="match status" value="1"/>
</dbReference>
<evidence type="ECO:0000256" key="6">
    <source>
        <dbReference type="RuleBase" id="RU000642"/>
    </source>
</evidence>
<dbReference type="AlphaFoldDB" id="A0A0A2F0L2"/>
<dbReference type="GO" id="GO:0005737">
    <property type="term" value="C:cytoplasm"/>
    <property type="evidence" value="ECO:0007669"/>
    <property type="project" value="UniProtKB-SubCell"/>
</dbReference>
<evidence type="ECO:0000256" key="3">
    <source>
        <dbReference type="ARBA" id="ARBA00022768"/>
    </source>
</evidence>
<keyword evidence="10" id="KW-1185">Reference proteome</keyword>
<name>A0A0A2F0L2_9PORP</name>
<evidence type="ECO:0000256" key="1">
    <source>
        <dbReference type="ARBA" id="ARBA00005532"/>
    </source>
</evidence>
<feature type="region of interest" description="Involved in Mg(2+) ion dislocation from EF-Tu" evidence="5">
    <location>
        <begin position="79"/>
        <end position="82"/>
    </location>
</feature>
<dbReference type="GO" id="GO:0003746">
    <property type="term" value="F:translation elongation factor activity"/>
    <property type="evidence" value="ECO:0007669"/>
    <property type="project" value="UniProtKB-UniRule"/>
</dbReference>